<organism evidence="1 2">
    <name type="scientific">Vibrio agarilyticus</name>
    <dbReference type="NCBI Taxonomy" id="2726741"/>
    <lineage>
        <taxon>Bacteria</taxon>
        <taxon>Pseudomonadati</taxon>
        <taxon>Pseudomonadota</taxon>
        <taxon>Gammaproteobacteria</taxon>
        <taxon>Vibrionales</taxon>
        <taxon>Vibrionaceae</taxon>
        <taxon>Vibrio</taxon>
    </lineage>
</organism>
<protein>
    <submittedName>
        <fullName evidence="1">Uncharacterized protein</fullName>
    </submittedName>
</protein>
<dbReference type="Proteomes" id="UP000535589">
    <property type="component" value="Unassembled WGS sequence"/>
</dbReference>
<comment type="caution">
    <text evidence="1">The sequence shown here is derived from an EMBL/GenBank/DDBJ whole genome shotgun (WGS) entry which is preliminary data.</text>
</comment>
<proteinExistence type="predicted"/>
<evidence type="ECO:0000313" key="1">
    <source>
        <dbReference type="EMBL" id="NLS14232.1"/>
    </source>
</evidence>
<dbReference type="RefSeq" id="WP_168837326.1">
    <property type="nucleotide sequence ID" value="NZ_JABAIK010000017.1"/>
</dbReference>
<name>A0A7X8TSS8_9VIBR</name>
<keyword evidence="2" id="KW-1185">Reference proteome</keyword>
<dbReference type="EMBL" id="JABAIK010000017">
    <property type="protein sequence ID" value="NLS14232.1"/>
    <property type="molecule type" value="Genomic_DNA"/>
</dbReference>
<accession>A0A7X8TSS8</accession>
<dbReference type="AlphaFoldDB" id="A0A7X8TSS8"/>
<sequence>MNYSPLAVHCVSLCCDIMQNPQFQTLSHDEIDHFYQEVVELIKTRTEVWSHYHSNQPEFVDSVALGVIKALHMMKKRPEARDATWLLAAMQSRIDSSLKMHS</sequence>
<gene>
    <name evidence="1" type="ORF">HGP28_15210</name>
</gene>
<evidence type="ECO:0000313" key="2">
    <source>
        <dbReference type="Proteomes" id="UP000535589"/>
    </source>
</evidence>
<reference evidence="1 2" key="1">
    <citation type="submission" date="2020-04" db="EMBL/GenBank/DDBJ databases">
        <title>Vibrio sp. SM6, a novel species isolated from seawater.</title>
        <authorList>
            <person name="Wang X."/>
        </authorList>
    </citation>
    <scope>NUCLEOTIDE SEQUENCE [LARGE SCALE GENOMIC DNA]</scope>
    <source>
        <strain evidence="1 2">SM6</strain>
    </source>
</reference>